<organism evidence="8 9">
    <name type="scientific">Lamprobacter modestohalophilus</name>
    <dbReference type="NCBI Taxonomy" id="1064514"/>
    <lineage>
        <taxon>Bacteria</taxon>
        <taxon>Pseudomonadati</taxon>
        <taxon>Pseudomonadota</taxon>
        <taxon>Gammaproteobacteria</taxon>
        <taxon>Chromatiales</taxon>
        <taxon>Chromatiaceae</taxon>
        <taxon>Lamprobacter</taxon>
    </lineage>
</organism>
<evidence type="ECO:0000256" key="3">
    <source>
        <dbReference type="ARBA" id="ARBA00022729"/>
    </source>
</evidence>
<dbReference type="InterPro" id="IPR050824">
    <property type="entry name" value="Thiol_disulfide_DsbA"/>
</dbReference>
<feature type="compositionally biased region" description="Basic and acidic residues" evidence="6">
    <location>
        <begin position="1"/>
        <end position="11"/>
    </location>
</feature>
<dbReference type="Gene3D" id="3.40.30.10">
    <property type="entry name" value="Glutaredoxin"/>
    <property type="match status" value="1"/>
</dbReference>
<dbReference type="Proteomes" id="UP001138768">
    <property type="component" value="Unassembled WGS sequence"/>
</dbReference>
<evidence type="ECO:0000256" key="2">
    <source>
        <dbReference type="ARBA" id="ARBA00013831"/>
    </source>
</evidence>
<dbReference type="CDD" id="cd03019">
    <property type="entry name" value="DsbA_DsbA"/>
    <property type="match status" value="1"/>
</dbReference>
<dbReference type="GO" id="GO:0016491">
    <property type="term" value="F:oxidoreductase activity"/>
    <property type="evidence" value="ECO:0007669"/>
    <property type="project" value="InterPro"/>
</dbReference>
<dbReference type="EMBL" id="NRRY01000006">
    <property type="protein sequence ID" value="MBK1617937.1"/>
    <property type="molecule type" value="Genomic_DNA"/>
</dbReference>
<evidence type="ECO:0000313" key="8">
    <source>
        <dbReference type="EMBL" id="MBK1617937.1"/>
    </source>
</evidence>
<protein>
    <recommendedName>
        <fullName evidence="2">Thiol:disulfide interchange protein DsbA</fullName>
    </recommendedName>
</protein>
<feature type="region of interest" description="Disordered" evidence="6">
    <location>
        <begin position="1"/>
        <end position="55"/>
    </location>
</feature>
<feature type="compositionally biased region" description="Low complexity" evidence="6">
    <location>
        <begin position="303"/>
        <end position="319"/>
    </location>
</feature>
<evidence type="ECO:0000256" key="6">
    <source>
        <dbReference type="SAM" id="MobiDB-lite"/>
    </source>
</evidence>
<gene>
    <name evidence="8" type="ORF">CKO42_05605</name>
</gene>
<dbReference type="InterPro" id="IPR001853">
    <property type="entry name" value="DSBA-like_thioredoxin_dom"/>
</dbReference>
<dbReference type="InterPro" id="IPR023205">
    <property type="entry name" value="DsbA/DsbL"/>
</dbReference>
<dbReference type="PANTHER" id="PTHR35891:SF2">
    <property type="entry name" value="THIOL:DISULFIDE INTERCHANGE PROTEIN DSBA"/>
    <property type="match status" value="1"/>
</dbReference>
<dbReference type="Pfam" id="PF01323">
    <property type="entry name" value="DSBA"/>
    <property type="match status" value="1"/>
</dbReference>
<reference evidence="8 9" key="1">
    <citation type="journal article" date="2020" name="Microorganisms">
        <title>Osmotic Adaptation and Compatible Solute Biosynthesis of Phototrophic Bacteria as Revealed from Genome Analyses.</title>
        <authorList>
            <person name="Imhoff J.F."/>
            <person name="Rahn T."/>
            <person name="Kunzel S."/>
            <person name="Keller A."/>
            <person name="Neulinger S.C."/>
        </authorList>
    </citation>
    <scope>NUCLEOTIDE SEQUENCE [LARGE SCALE GENOMIC DNA]</scope>
    <source>
        <strain evidence="8 9">DSM 25653</strain>
    </source>
</reference>
<sequence>MAQSKTSERRASSTGIPASRPLTGDESTGTDGSVGTTAGQDTALDSRDVPRNRRIVPMRRSPLPFRVLALFFALTAAPTASSEDQRQRYATLSDPQTMGADNAVEVIQVFWYGCPSCGQLEDQLKPLIDETHGQASFRRMPAVAPRWEPHARAYYAAESLGALEPFHQALARAMQDEHRPIMTETDLINFAREIGINADAFRAAYHSPEVEHQVQQAIALTERFEIASVPALIINGRYRTDLQLAGTQEAMIEVSRALIEDATAPQSRRGRRGQRQSSPVMPHDPRPWTHDRPPPSGAQTRVSAGLRLTTSGSSTASLSDNWRETDAT</sequence>
<evidence type="ECO:0000256" key="5">
    <source>
        <dbReference type="ARBA" id="ARBA00023284"/>
    </source>
</evidence>
<keyword evidence="5" id="KW-0676">Redox-active center</keyword>
<evidence type="ECO:0000256" key="4">
    <source>
        <dbReference type="ARBA" id="ARBA00023157"/>
    </source>
</evidence>
<name>A0A9X0W6J5_9GAMM</name>
<feature type="region of interest" description="Disordered" evidence="6">
    <location>
        <begin position="262"/>
        <end position="328"/>
    </location>
</feature>
<dbReference type="AlphaFoldDB" id="A0A9X0W6J5"/>
<comment type="caution">
    <text evidence="8">The sequence shown here is derived from an EMBL/GenBank/DDBJ whole genome shotgun (WGS) entry which is preliminary data.</text>
</comment>
<keyword evidence="3" id="KW-0732">Signal</keyword>
<dbReference type="PANTHER" id="PTHR35891">
    <property type="entry name" value="THIOL:DISULFIDE INTERCHANGE PROTEIN DSBA"/>
    <property type="match status" value="1"/>
</dbReference>
<feature type="compositionally biased region" description="Basic and acidic residues" evidence="6">
    <location>
        <begin position="283"/>
        <end position="293"/>
    </location>
</feature>
<comment type="similarity">
    <text evidence="1">Belongs to the thioredoxin family. DsbA subfamily.</text>
</comment>
<dbReference type="SUPFAM" id="SSF52833">
    <property type="entry name" value="Thioredoxin-like"/>
    <property type="match status" value="1"/>
</dbReference>
<proteinExistence type="inferred from homology"/>
<feature type="compositionally biased region" description="Polar residues" evidence="6">
    <location>
        <begin position="25"/>
        <end position="40"/>
    </location>
</feature>
<evidence type="ECO:0000313" key="9">
    <source>
        <dbReference type="Proteomes" id="UP001138768"/>
    </source>
</evidence>
<dbReference type="InterPro" id="IPR036249">
    <property type="entry name" value="Thioredoxin-like_sf"/>
</dbReference>
<accession>A0A9X0W6J5</accession>
<feature type="domain" description="DSBA-like thioredoxin" evidence="7">
    <location>
        <begin position="151"/>
        <end position="247"/>
    </location>
</feature>
<evidence type="ECO:0000259" key="7">
    <source>
        <dbReference type="Pfam" id="PF01323"/>
    </source>
</evidence>
<keyword evidence="9" id="KW-1185">Reference proteome</keyword>
<evidence type="ECO:0000256" key="1">
    <source>
        <dbReference type="ARBA" id="ARBA00005791"/>
    </source>
</evidence>
<keyword evidence="4" id="KW-1015">Disulfide bond</keyword>